<name>A0ACC3CHW6_PYRYE</name>
<protein>
    <submittedName>
        <fullName evidence="1">Uncharacterized protein</fullName>
    </submittedName>
</protein>
<proteinExistence type="predicted"/>
<dbReference type="EMBL" id="CM020620">
    <property type="protein sequence ID" value="KAK1869322.1"/>
    <property type="molecule type" value="Genomic_DNA"/>
</dbReference>
<accession>A0ACC3CHW6</accession>
<comment type="caution">
    <text evidence="1">The sequence shown here is derived from an EMBL/GenBank/DDBJ whole genome shotgun (WGS) entry which is preliminary data.</text>
</comment>
<evidence type="ECO:0000313" key="1">
    <source>
        <dbReference type="EMBL" id="KAK1869322.1"/>
    </source>
</evidence>
<evidence type="ECO:0000313" key="2">
    <source>
        <dbReference type="Proteomes" id="UP000798662"/>
    </source>
</evidence>
<reference evidence="1" key="1">
    <citation type="submission" date="2019-11" db="EMBL/GenBank/DDBJ databases">
        <title>Nori genome reveals adaptations in red seaweeds to the harsh intertidal environment.</title>
        <authorList>
            <person name="Wang D."/>
            <person name="Mao Y."/>
        </authorList>
    </citation>
    <scope>NUCLEOTIDE SEQUENCE</scope>
    <source>
        <tissue evidence="1">Gametophyte</tissue>
    </source>
</reference>
<organism evidence="1 2">
    <name type="scientific">Pyropia yezoensis</name>
    <name type="common">Susabi-nori</name>
    <name type="synonym">Porphyra yezoensis</name>
    <dbReference type="NCBI Taxonomy" id="2788"/>
    <lineage>
        <taxon>Eukaryota</taxon>
        <taxon>Rhodophyta</taxon>
        <taxon>Bangiophyceae</taxon>
        <taxon>Bangiales</taxon>
        <taxon>Bangiaceae</taxon>
        <taxon>Pyropia</taxon>
    </lineage>
</organism>
<gene>
    <name evidence="1" type="ORF">I4F81_011800</name>
</gene>
<sequence length="268" mass="28317">MMYKELSCRLRSMTTLRKGLLLYLALVIKGLPRADSTCANCVGSDGCSDIICFDGLLLGYKVKHKRPVKRSLVRTCAIPRASLQAHFVTDTAVAKAFGTVLNTSTTLPVGSSKTVTTERGIRGGWCPSKDGGVRRELMAFYRRFFQCDTLARSLAAQIVAAIGDLRRRTPPALLARVGAVLTAAPLVVETAGGLAVEPVEDEDALRKAGHGDANWDGADDDAADAAGGKNSKASEDVLPAAEAAEDSDGVADSDDDLSSADEVESEND</sequence>
<keyword evidence="2" id="KW-1185">Reference proteome</keyword>
<dbReference type="Proteomes" id="UP000798662">
    <property type="component" value="Chromosome 3"/>
</dbReference>